<evidence type="ECO:0000313" key="7">
    <source>
        <dbReference type="Proteomes" id="UP000199441"/>
    </source>
</evidence>
<evidence type="ECO:0000256" key="4">
    <source>
        <dbReference type="ARBA" id="ARBA00023163"/>
    </source>
</evidence>
<keyword evidence="3" id="KW-0238">DNA-binding</keyword>
<dbReference type="Pfam" id="PF03466">
    <property type="entry name" value="LysR_substrate"/>
    <property type="match status" value="1"/>
</dbReference>
<dbReference type="Proteomes" id="UP000199441">
    <property type="component" value="Unassembled WGS sequence"/>
</dbReference>
<dbReference type="EMBL" id="FNOI01000009">
    <property type="protein sequence ID" value="SDX55715.1"/>
    <property type="molecule type" value="Genomic_DNA"/>
</dbReference>
<name>A0A1H3CNN0_9RHOB</name>
<evidence type="ECO:0000256" key="2">
    <source>
        <dbReference type="ARBA" id="ARBA00023015"/>
    </source>
</evidence>
<keyword evidence="7" id="KW-1185">Reference proteome</keyword>
<keyword evidence="2" id="KW-0805">Transcription regulation</keyword>
<proteinExistence type="inferred from homology"/>
<dbReference type="Gene3D" id="3.40.190.10">
    <property type="entry name" value="Periplasmic binding protein-like II"/>
    <property type="match status" value="2"/>
</dbReference>
<dbReference type="InterPro" id="IPR005119">
    <property type="entry name" value="LysR_subst-bd"/>
</dbReference>
<dbReference type="Gene3D" id="1.10.10.10">
    <property type="entry name" value="Winged helix-like DNA-binding domain superfamily/Winged helix DNA-binding domain"/>
    <property type="match status" value="1"/>
</dbReference>
<dbReference type="STRING" id="670155.SAMN04488001_3500"/>
<dbReference type="SUPFAM" id="SSF53850">
    <property type="entry name" value="Periplasmic binding protein-like II"/>
    <property type="match status" value="1"/>
</dbReference>
<dbReference type="PANTHER" id="PTHR30537">
    <property type="entry name" value="HTH-TYPE TRANSCRIPTIONAL REGULATOR"/>
    <property type="match status" value="1"/>
</dbReference>
<evidence type="ECO:0000256" key="3">
    <source>
        <dbReference type="ARBA" id="ARBA00023125"/>
    </source>
</evidence>
<dbReference type="RefSeq" id="WP_089948424.1">
    <property type="nucleotide sequence ID" value="NZ_FNOI01000009.1"/>
</dbReference>
<dbReference type="InterPro" id="IPR036388">
    <property type="entry name" value="WH-like_DNA-bd_sf"/>
</dbReference>
<dbReference type="InterPro" id="IPR000847">
    <property type="entry name" value="LysR_HTH_N"/>
</dbReference>
<accession>A0A1H3CNN0</accession>
<protein>
    <submittedName>
        <fullName evidence="6">Transcriptional regulator, LysR family</fullName>
    </submittedName>
</protein>
<dbReference type="SUPFAM" id="SSF46785">
    <property type="entry name" value="Winged helix' DNA-binding domain"/>
    <property type="match status" value="1"/>
</dbReference>
<dbReference type="OrthoDB" id="9813056at2"/>
<dbReference type="InterPro" id="IPR058163">
    <property type="entry name" value="LysR-type_TF_proteobact-type"/>
</dbReference>
<gene>
    <name evidence="6" type="ORF">SAMN04488001_3500</name>
</gene>
<organism evidence="6 7">
    <name type="scientific">Litoreibacter albidus</name>
    <dbReference type="NCBI Taxonomy" id="670155"/>
    <lineage>
        <taxon>Bacteria</taxon>
        <taxon>Pseudomonadati</taxon>
        <taxon>Pseudomonadota</taxon>
        <taxon>Alphaproteobacteria</taxon>
        <taxon>Rhodobacterales</taxon>
        <taxon>Roseobacteraceae</taxon>
        <taxon>Litoreibacter</taxon>
    </lineage>
</organism>
<comment type="similarity">
    <text evidence="1">Belongs to the LysR transcriptional regulatory family.</text>
</comment>
<evidence type="ECO:0000313" key="6">
    <source>
        <dbReference type="EMBL" id="SDX55715.1"/>
    </source>
</evidence>
<keyword evidence="4" id="KW-0804">Transcription</keyword>
<evidence type="ECO:0000256" key="1">
    <source>
        <dbReference type="ARBA" id="ARBA00009437"/>
    </source>
</evidence>
<dbReference type="AlphaFoldDB" id="A0A1H3CNN0"/>
<reference evidence="7" key="1">
    <citation type="submission" date="2016-10" db="EMBL/GenBank/DDBJ databases">
        <authorList>
            <person name="Varghese N."/>
            <person name="Submissions S."/>
        </authorList>
    </citation>
    <scope>NUCLEOTIDE SEQUENCE [LARGE SCALE GENOMIC DNA]</scope>
    <source>
        <strain evidence="7">DSM 26922</strain>
    </source>
</reference>
<dbReference type="PANTHER" id="PTHR30537:SF79">
    <property type="entry name" value="TRANSCRIPTIONAL REGULATOR-RELATED"/>
    <property type="match status" value="1"/>
</dbReference>
<evidence type="ECO:0000259" key="5">
    <source>
        <dbReference type="PROSITE" id="PS50931"/>
    </source>
</evidence>
<dbReference type="InterPro" id="IPR036390">
    <property type="entry name" value="WH_DNA-bd_sf"/>
</dbReference>
<sequence>MTDAADIRRLPPLKALRALEAIHLTGSVTRAAQQLRVSHSAISHQVRILEDWSTTPLFSRSGRTTVLTEAGRSLAMTAHRAFDEVRHEIDRLPLRQVDPVTVATLPLLATEVILPNLTTFTEKEPNVRLHVSLALSDRPMMHTPDLQILFVRRAAVLASDVTLFAGDAIPVCAPALVKRTGQSPEALLEAGPHIHDEDLRMWPTWVEQHRRGIQKRLGDEATMILLEGSLLIHEAVAQGLGVGFVRRAMSADKLASGELLACSEEAIDFDWVYVLRVAADRADDPQVQLVAKWLRRICTQRS</sequence>
<dbReference type="Pfam" id="PF00126">
    <property type="entry name" value="HTH_1"/>
    <property type="match status" value="1"/>
</dbReference>
<feature type="domain" description="HTH lysR-type" evidence="5">
    <location>
        <begin position="11"/>
        <end position="68"/>
    </location>
</feature>
<dbReference type="GO" id="GO:0006351">
    <property type="term" value="P:DNA-templated transcription"/>
    <property type="evidence" value="ECO:0007669"/>
    <property type="project" value="TreeGrafter"/>
</dbReference>
<dbReference type="GO" id="GO:0003700">
    <property type="term" value="F:DNA-binding transcription factor activity"/>
    <property type="evidence" value="ECO:0007669"/>
    <property type="project" value="InterPro"/>
</dbReference>
<dbReference type="GO" id="GO:0043565">
    <property type="term" value="F:sequence-specific DNA binding"/>
    <property type="evidence" value="ECO:0007669"/>
    <property type="project" value="TreeGrafter"/>
</dbReference>
<dbReference type="PROSITE" id="PS50931">
    <property type="entry name" value="HTH_LYSR"/>
    <property type="match status" value="1"/>
</dbReference>